<evidence type="ECO:0008006" key="3">
    <source>
        <dbReference type="Google" id="ProtNLM"/>
    </source>
</evidence>
<reference evidence="1" key="1">
    <citation type="submission" date="2023-08" db="EMBL/GenBank/DDBJ databases">
        <title>Black Yeasts Isolated from many extreme environments.</title>
        <authorList>
            <person name="Coleine C."/>
            <person name="Stajich J.E."/>
            <person name="Selbmann L."/>
        </authorList>
    </citation>
    <scope>NUCLEOTIDE SEQUENCE</scope>
    <source>
        <strain evidence="1">CCFEE 5810</strain>
    </source>
</reference>
<accession>A0AAN7VS79</accession>
<dbReference type="SUPFAM" id="SSF52317">
    <property type="entry name" value="Class I glutamine amidotransferase-like"/>
    <property type="match status" value="1"/>
</dbReference>
<name>A0AAN7VS79_9PEZI</name>
<dbReference type="InterPro" id="IPR052158">
    <property type="entry name" value="INH-QAR"/>
</dbReference>
<gene>
    <name evidence="1" type="ORF">LTR97_011369</name>
</gene>
<dbReference type="Proteomes" id="UP001310594">
    <property type="component" value="Unassembled WGS sequence"/>
</dbReference>
<dbReference type="Gene3D" id="3.40.50.880">
    <property type="match status" value="1"/>
</dbReference>
<dbReference type="EMBL" id="JAVRQU010000021">
    <property type="protein sequence ID" value="KAK5691377.1"/>
    <property type="molecule type" value="Genomic_DNA"/>
</dbReference>
<proteinExistence type="predicted"/>
<dbReference type="PANTHER" id="PTHR43130:SF7">
    <property type="entry name" value="DJ-1_PFPI DOMAIN-CONTAINING PROTEIN"/>
    <property type="match status" value="1"/>
</dbReference>
<sequence>MQDPVDLKNPHRRLRVGVILLDSKTEILDVAPIDIFSSISNEFIHQFPPHLITDRMRKEALEVDFHWVTENGRDGRMTAGGTIKATHDFKTCPPLDIALMGAHDISHTMTPGEVDFMRKVNEDCHAFLFICGGFMAALQAGLLSGKTATAPRPMVDHLRQGYPDVNWVAKRWAQDGKIWTSGALLNGTDMTKAFATQTWGTEGSFVEFGMRLGGYPYRDVDYADVPWDI</sequence>
<protein>
    <recommendedName>
        <fullName evidence="3">DJ-1/PfpI domain-containing protein</fullName>
    </recommendedName>
</protein>
<organism evidence="1 2">
    <name type="scientific">Elasticomyces elasticus</name>
    <dbReference type="NCBI Taxonomy" id="574655"/>
    <lineage>
        <taxon>Eukaryota</taxon>
        <taxon>Fungi</taxon>
        <taxon>Dikarya</taxon>
        <taxon>Ascomycota</taxon>
        <taxon>Pezizomycotina</taxon>
        <taxon>Dothideomycetes</taxon>
        <taxon>Dothideomycetidae</taxon>
        <taxon>Mycosphaerellales</taxon>
        <taxon>Teratosphaeriaceae</taxon>
        <taxon>Elasticomyces</taxon>
    </lineage>
</organism>
<dbReference type="PANTHER" id="PTHR43130">
    <property type="entry name" value="ARAC-FAMILY TRANSCRIPTIONAL REGULATOR"/>
    <property type="match status" value="1"/>
</dbReference>
<dbReference type="InterPro" id="IPR029062">
    <property type="entry name" value="Class_I_gatase-like"/>
</dbReference>
<dbReference type="AlphaFoldDB" id="A0AAN7VS79"/>
<evidence type="ECO:0000313" key="2">
    <source>
        <dbReference type="Proteomes" id="UP001310594"/>
    </source>
</evidence>
<evidence type="ECO:0000313" key="1">
    <source>
        <dbReference type="EMBL" id="KAK5691377.1"/>
    </source>
</evidence>
<comment type="caution">
    <text evidence="1">The sequence shown here is derived from an EMBL/GenBank/DDBJ whole genome shotgun (WGS) entry which is preliminary data.</text>
</comment>